<sequence>MAELVDVQGTVIGVGLLAAVALLAVGTFLSETVLGVDTLTLAFWVLAGTFAVISVLHAWVGQYNFAWAHGGAAFGWGLVLVGTTGFQVFLGVVLLVLSGAYIALLSRRVTRGGPSE</sequence>
<protein>
    <submittedName>
        <fullName evidence="2">Uncharacterized protein</fullName>
    </submittedName>
</protein>
<feature type="transmembrane region" description="Helical" evidence="1">
    <location>
        <begin position="72"/>
        <end position="105"/>
    </location>
</feature>
<dbReference type="AlphaFoldDB" id="A0AAP3E7Y2"/>
<evidence type="ECO:0000256" key="1">
    <source>
        <dbReference type="SAM" id="Phobius"/>
    </source>
</evidence>
<dbReference type="Proteomes" id="UP001321047">
    <property type="component" value="Unassembled WGS sequence"/>
</dbReference>
<organism evidence="2 3">
    <name type="scientific">Natronosalvus hydrolyticus</name>
    <dbReference type="NCBI Taxonomy" id="2979988"/>
    <lineage>
        <taxon>Archaea</taxon>
        <taxon>Methanobacteriati</taxon>
        <taxon>Methanobacteriota</taxon>
        <taxon>Stenosarchaea group</taxon>
        <taxon>Halobacteria</taxon>
        <taxon>Halobacteriales</taxon>
        <taxon>Natrialbaceae</taxon>
        <taxon>Natronosalvus</taxon>
    </lineage>
</organism>
<feature type="transmembrane region" description="Helical" evidence="1">
    <location>
        <begin position="41"/>
        <end position="60"/>
    </location>
</feature>
<dbReference type="GeneID" id="73532115"/>
<proteinExistence type="predicted"/>
<dbReference type="RefSeq" id="WP_254808361.1">
    <property type="nucleotide sequence ID" value="NZ_JAOPJZ010000029.1"/>
</dbReference>
<dbReference type="EMBL" id="JAOPJZ010000029">
    <property type="protein sequence ID" value="MCU4754106.1"/>
    <property type="molecule type" value="Genomic_DNA"/>
</dbReference>
<gene>
    <name evidence="2" type="ORF">OB919_19335</name>
</gene>
<feature type="transmembrane region" description="Helical" evidence="1">
    <location>
        <begin position="12"/>
        <end position="29"/>
    </location>
</feature>
<keyword evidence="3" id="KW-1185">Reference proteome</keyword>
<keyword evidence="1" id="KW-1133">Transmembrane helix</keyword>
<keyword evidence="1" id="KW-0472">Membrane</keyword>
<name>A0AAP3E7Y2_9EURY</name>
<accession>A0AAP3E7Y2</accession>
<evidence type="ECO:0000313" key="3">
    <source>
        <dbReference type="Proteomes" id="UP001321047"/>
    </source>
</evidence>
<keyword evidence="1" id="KW-0812">Transmembrane</keyword>
<evidence type="ECO:0000313" key="2">
    <source>
        <dbReference type="EMBL" id="MCU4754106.1"/>
    </source>
</evidence>
<reference evidence="2 3" key="1">
    <citation type="submission" date="2022-09" db="EMBL/GenBank/DDBJ databases">
        <title>Enrichment on poylsaccharides allowed isolation of novel metabolic and taxonomic groups of Haloarchaea.</title>
        <authorList>
            <person name="Sorokin D.Y."/>
            <person name="Elcheninov A.G."/>
            <person name="Khizhniak T.V."/>
            <person name="Kolganova T.V."/>
            <person name="Kublanov I.V."/>
        </authorList>
    </citation>
    <scope>NUCLEOTIDE SEQUENCE [LARGE SCALE GENOMIC DNA]</scope>
    <source>
        <strain evidence="2 3">AArc-curdl1</strain>
    </source>
</reference>
<comment type="caution">
    <text evidence="2">The sequence shown here is derived from an EMBL/GenBank/DDBJ whole genome shotgun (WGS) entry which is preliminary data.</text>
</comment>